<dbReference type="KEGG" id="tsph:KIH39_02295"/>
<feature type="region of interest" description="Disordered" evidence="2">
    <location>
        <begin position="182"/>
        <end position="225"/>
    </location>
</feature>
<dbReference type="EMBL" id="CP074694">
    <property type="protein sequence ID" value="QVL32771.1"/>
    <property type="molecule type" value="Genomic_DNA"/>
</dbReference>
<accession>A0A8E6EYW3</accession>
<organism evidence="4 5">
    <name type="scientific">Telmatocola sphagniphila</name>
    <dbReference type="NCBI Taxonomy" id="1123043"/>
    <lineage>
        <taxon>Bacteria</taxon>
        <taxon>Pseudomonadati</taxon>
        <taxon>Planctomycetota</taxon>
        <taxon>Planctomycetia</taxon>
        <taxon>Gemmatales</taxon>
        <taxon>Gemmataceae</taxon>
    </lineage>
</organism>
<evidence type="ECO:0000313" key="5">
    <source>
        <dbReference type="Proteomes" id="UP000676194"/>
    </source>
</evidence>
<evidence type="ECO:0000256" key="3">
    <source>
        <dbReference type="SAM" id="SignalP"/>
    </source>
</evidence>
<dbReference type="RefSeq" id="WP_213497661.1">
    <property type="nucleotide sequence ID" value="NZ_CP074694.1"/>
</dbReference>
<evidence type="ECO:0000256" key="1">
    <source>
        <dbReference type="SAM" id="Coils"/>
    </source>
</evidence>
<evidence type="ECO:0000256" key="2">
    <source>
        <dbReference type="SAM" id="MobiDB-lite"/>
    </source>
</evidence>
<protein>
    <submittedName>
        <fullName evidence="4">Uncharacterized protein</fullName>
    </submittedName>
</protein>
<keyword evidence="1" id="KW-0175">Coiled coil</keyword>
<proteinExistence type="predicted"/>
<feature type="chain" id="PRO_5034963744" evidence="3">
    <location>
        <begin position="19"/>
        <end position="273"/>
    </location>
</feature>
<gene>
    <name evidence="4" type="ORF">KIH39_02295</name>
</gene>
<reference evidence="4" key="1">
    <citation type="submission" date="2021-05" db="EMBL/GenBank/DDBJ databases">
        <title>Complete genome sequence of the cellulolytic planctomycete Telmatocola sphagniphila SP2T and characterization of the first cellulase from planctomycetes.</title>
        <authorList>
            <person name="Rakitin A.L."/>
            <person name="Beletsky A.V."/>
            <person name="Naumoff D.G."/>
            <person name="Kulichevskaya I.S."/>
            <person name="Mardanov A.V."/>
            <person name="Ravin N.V."/>
            <person name="Dedysh S.N."/>
        </authorList>
    </citation>
    <scope>NUCLEOTIDE SEQUENCE</scope>
    <source>
        <strain evidence="4">SP2T</strain>
    </source>
</reference>
<dbReference type="Proteomes" id="UP000676194">
    <property type="component" value="Chromosome"/>
</dbReference>
<feature type="coiled-coil region" evidence="1">
    <location>
        <begin position="54"/>
        <end position="99"/>
    </location>
</feature>
<feature type="compositionally biased region" description="Gly residues" evidence="2">
    <location>
        <begin position="187"/>
        <end position="221"/>
    </location>
</feature>
<keyword evidence="3" id="KW-0732">Signal</keyword>
<dbReference type="AlphaFoldDB" id="A0A8E6EYW3"/>
<feature type="signal peptide" evidence="3">
    <location>
        <begin position="1"/>
        <end position="18"/>
    </location>
</feature>
<name>A0A8E6EYW3_9BACT</name>
<sequence>MRKIFGFAFLMAVLAAFATTSEASYFQGKGQGRQGGGFGGGMFGGGGGIGLINNESVQAELKVTDEQKEKLKAAMDELMPKLQEQRKEMFGKMAELKELPQEERAKKMAEMMKELNDPVEKKINEVLKTEQQSRLKQIGLQEQVRMMGPTVFVSEDVSKQLTINDEQKTKITSLAEEFGKDRREMMGGSGGGGGNKGGNRGNGGKGGGGFGKGGGGFGGFGMDPETRKKLDALVKEYVEKVNAILTPEQKAAWKKMTGEPFEVKYPAPRRKDD</sequence>
<keyword evidence="5" id="KW-1185">Reference proteome</keyword>
<evidence type="ECO:0000313" key="4">
    <source>
        <dbReference type="EMBL" id="QVL32771.1"/>
    </source>
</evidence>